<feature type="region of interest" description="Disordered" evidence="1">
    <location>
        <begin position="1"/>
        <end position="22"/>
    </location>
</feature>
<dbReference type="Gramene" id="TKW20782">
    <property type="protein sequence ID" value="TKW20782"/>
    <property type="gene ID" value="SEVIR_4G111400v2"/>
</dbReference>
<gene>
    <name evidence="2" type="ORF">SEVIR_4G111400v2</name>
</gene>
<organism evidence="2 3">
    <name type="scientific">Setaria viridis</name>
    <name type="common">Green bristlegrass</name>
    <name type="synonym">Setaria italica subsp. viridis</name>
    <dbReference type="NCBI Taxonomy" id="4556"/>
    <lineage>
        <taxon>Eukaryota</taxon>
        <taxon>Viridiplantae</taxon>
        <taxon>Streptophyta</taxon>
        <taxon>Embryophyta</taxon>
        <taxon>Tracheophyta</taxon>
        <taxon>Spermatophyta</taxon>
        <taxon>Magnoliopsida</taxon>
        <taxon>Liliopsida</taxon>
        <taxon>Poales</taxon>
        <taxon>Poaceae</taxon>
        <taxon>PACMAD clade</taxon>
        <taxon>Panicoideae</taxon>
        <taxon>Panicodae</taxon>
        <taxon>Paniceae</taxon>
        <taxon>Cenchrinae</taxon>
        <taxon>Setaria</taxon>
    </lineage>
</organism>
<evidence type="ECO:0008006" key="4">
    <source>
        <dbReference type="Google" id="ProtNLM"/>
    </source>
</evidence>
<evidence type="ECO:0000313" key="3">
    <source>
        <dbReference type="Proteomes" id="UP000298652"/>
    </source>
</evidence>
<dbReference type="EMBL" id="CM016555">
    <property type="protein sequence ID" value="TKW20782.1"/>
    <property type="molecule type" value="Genomic_DNA"/>
</dbReference>
<feature type="compositionally biased region" description="Low complexity" evidence="1">
    <location>
        <begin position="79"/>
        <end position="106"/>
    </location>
</feature>
<accession>A0A4U6UXZ2</accession>
<dbReference type="PANTHER" id="PTHR33087">
    <property type="entry name" value="OS07G0539200 PROTEIN"/>
    <property type="match status" value="1"/>
</dbReference>
<reference evidence="2" key="1">
    <citation type="submission" date="2019-03" db="EMBL/GenBank/DDBJ databases">
        <title>WGS assembly of Setaria viridis.</title>
        <authorList>
            <person name="Huang P."/>
            <person name="Jenkins J."/>
            <person name="Grimwood J."/>
            <person name="Barry K."/>
            <person name="Healey A."/>
            <person name="Mamidi S."/>
            <person name="Sreedasyam A."/>
            <person name="Shu S."/>
            <person name="Feldman M."/>
            <person name="Wu J."/>
            <person name="Yu Y."/>
            <person name="Chen C."/>
            <person name="Johnson J."/>
            <person name="Rokhsar D."/>
            <person name="Baxter I."/>
            <person name="Schmutz J."/>
            <person name="Brutnell T."/>
            <person name="Kellogg E."/>
        </authorList>
    </citation>
    <scope>NUCLEOTIDE SEQUENCE [LARGE SCALE GENOMIC DNA]</scope>
</reference>
<feature type="compositionally biased region" description="Polar residues" evidence="1">
    <location>
        <begin position="361"/>
        <end position="381"/>
    </location>
</feature>
<dbReference type="InterPro" id="IPR053253">
    <property type="entry name" value="Sex_diff_modulator"/>
</dbReference>
<dbReference type="AlphaFoldDB" id="A0A4U6UXZ2"/>
<dbReference type="Proteomes" id="UP000298652">
    <property type="component" value="Chromosome 4"/>
</dbReference>
<evidence type="ECO:0000313" key="2">
    <source>
        <dbReference type="EMBL" id="TKW20782.1"/>
    </source>
</evidence>
<dbReference type="PANTHER" id="PTHR33087:SF21">
    <property type="entry name" value="OS03G0782100 PROTEIN"/>
    <property type="match status" value="1"/>
</dbReference>
<evidence type="ECO:0000256" key="1">
    <source>
        <dbReference type="SAM" id="MobiDB-lite"/>
    </source>
</evidence>
<feature type="region of interest" description="Disordered" evidence="1">
    <location>
        <begin position="351"/>
        <end position="386"/>
    </location>
</feature>
<name>A0A4U6UXZ2_SETVI</name>
<protein>
    <recommendedName>
        <fullName evidence="4">DUF4283 domain-containing protein</fullName>
    </recommendedName>
</protein>
<feature type="region of interest" description="Disordered" evidence="1">
    <location>
        <begin position="79"/>
        <end position="107"/>
    </location>
</feature>
<proteinExistence type="predicted"/>
<sequence length="477" mass="52092">MASPRQCSLPVPPAKPPRLHSGVDDSYEAQEAFNAEHAALPGLTRRRTRLAACSSPSASNAGTTTTHSTTTAVAVLPTPSTSSHFSSSSITTTSHCPSPSTTATTTVATRDARDWEGTTLVPWALHLPRGAGAKDIKDLLLDKLHLQRGEVIITMHQPEPFLIRFIDSAHYATARNHERFQGHDIDICLQPWRSLSHTLGLRIFFQVCLYLDGILIHACTPDIVERIIGTRCTLQYINSDLPTDTRHIDLWAWTVNPSEIPKRVWLIFTHQPSNKSSSVTISTSQLDRWQHGVRYEIFLHLGVLEDYTAIACDLDDVINNPSSFNPVRWGYAWRYGVSDGAPSDARAKLPARLPGHRGNTSHESVATTNMTGAASARTTTGDAVMPGRRGARAHVMTDPSVGRAAMRTTMDTNIREEGAKETSSFMATGARMWCTASARARQGVGRLSSRGPVEDCCTIACHPPCLHKANTSCNNST</sequence>
<keyword evidence="3" id="KW-1185">Reference proteome</keyword>